<dbReference type="EMBL" id="BMAV01007635">
    <property type="protein sequence ID" value="GFY50680.1"/>
    <property type="molecule type" value="Genomic_DNA"/>
</dbReference>
<comment type="similarity">
    <text evidence="1">Belongs to the TCAB1 family.</text>
</comment>
<dbReference type="AlphaFoldDB" id="A0A8X6XDH8"/>
<dbReference type="InterPro" id="IPR051150">
    <property type="entry name" value="SWT21/TCAB1_mRNA_Telomere"/>
</dbReference>
<dbReference type="GO" id="GO:0030576">
    <property type="term" value="P:Cajal body organization"/>
    <property type="evidence" value="ECO:0007669"/>
    <property type="project" value="TreeGrafter"/>
</dbReference>
<evidence type="ECO:0000256" key="3">
    <source>
        <dbReference type="SAM" id="MobiDB-lite"/>
    </source>
</evidence>
<dbReference type="PANTHER" id="PTHR13211:SF0">
    <property type="entry name" value="TELOMERASE CAJAL BODY PROTEIN 1"/>
    <property type="match status" value="1"/>
</dbReference>
<accession>A0A8X6XDH8</accession>
<dbReference type="OrthoDB" id="239865at2759"/>
<keyword evidence="5" id="KW-1185">Reference proteome</keyword>
<dbReference type="SMART" id="SM00320">
    <property type="entry name" value="WD40"/>
    <property type="match status" value="6"/>
</dbReference>
<feature type="region of interest" description="Disordered" evidence="3">
    <location>
        <begin position="1"/>
        <end position="41"/>
    </location>
</feature>
<dbReference type="Proteomes" id="UP000886998">
    <property type="component" value="Unassembled WGS sequence"/>
</dbReference>
<dbReference type="InterPro" id="IPR036322">
    <property type="entry name" value="WD40_repeat_dom_sf"/>
</dbReference>
<dbReference type="Gene3D" id="2.130.10.10">
    <property type="entry name" value="YVTN repeat-like/Quinoprotein amine dehydrogenase"/>
    <property type="match status" value="2"/>
</dbReference>
<name>A0A8X6XDH8_9ARAC</name>
<proteinExistence type="inferred from homology"/>
<dbReference type="InterPro" id="IPR001680">
    <property type="entry name" value="WD40_rpt"/>
</dbReference>
<sequence>MAFSCPNIQQEIQTEESDERVDPEERKKLKRPYPFPSTIENNLNDEIIPEAVDVLDSIFATLCSFSENSSTCNDISIVEKTNNISSSKKEVEETKSDEIEIIGDNDYTNVSVKTDDQTENVSEPFEDIYDFTNIPIQVTGAWKEFGKGNNYTRGCKWAPDGSCILTCSDDNILRLFNLPEELWDFAKWQDMPEMEAVVKISEGDLIYDYCWYPLMNSAEPSSCCLASSSKHTPVHLWDGFTGKLRCSYRAYDQMDEIIAAKSLSFDADGARIFCGFDKTIRVFNVDLPGRNFETRQTFAKKSGQSGIISCFAFTSQNRSISAVGSYQKTIGIYSEPDGELECLLEGQKGGLTQLQFSPDGNLLYSAGRKDPEILCWDLRNLGDVLYCLRRSCVTNQRMYFDISRCGRYVVSGNNNGIISFWDTYEESKALACDEFSVLKPIQFFLGHNDCVNGISLHPTYPLLCSSSGQRKFPDLLSEDEDGMFSSRVIERDNSLRLWWIGKCS</sequence>
<dbReference type="Pfam" id="PF00400">
    <property type="entry name" value="WD40"/>
    <property type="match status" value="4"/>
</dbReference>
<organism evidence="4 5">
    <name type="scientific">Trichonephila inaurata madagascariensis</name>
    <dbReference type="NCBI Taxonomy" id="2747483"/>
    <lineage>
        <taxon>Eukaryota</taxon>
        <taxon>Metazoa</taxon>
        <taxon>Ecdysozoa</taxon>
        <taxon>Arthropoda</taxon>
        <taxon>Chelicerata</taxon>
        <taxon>Arachnida</taxon>
        <taxon>Araneae</taxon>
        <taxon>Araneomorphae</taxon>
        <taxon>Entelegynae</taxon>
        <taxon>Araneoidea</taxon>
        <taxon>Nephilidae</taxon>
        <taxon>Trichonephila</taxon>
        <taxon>Trichonephila inaurata</taxon>
    </lineage>
</organism>
<protein>
    <recommendedName>
        <fullName evidence="2">WD repeat-containing protein 79</fullName>
    </recommendedName>
</protein>
<gene>
    <name evidence="4" type="primary">Wrap53</name>
    <name evidence="4" type="ORF">TNIN_29781</name>
</gene>
<dbReference type="PANTHER" id="PTHR13211">
    <property type="entry name" value="TELOMERASE CAJAL BODY PROTEIN 1"/>
    <property type="match status" value="1"/>
</dbReference>
<comment type="caution">
    <text evidence="4">The sequence shown here is derived from an EMBL/GenBank/DDBJ whole genome shotgun (WGS) entry which is preliminary data.</text>
</comment>
<dbReference type="InterPro" id="IPR015943">
    <property type="entry name" value="WD40/YVTN_repeat-like_dom_sf"/>
</dbReference>
<feature type="compositionally biased region" description="Acidic residues" evidence="3">
    <location>
        <begin position="13"/>
        <end position="22"/>
    </location>
</feature>
<dbReference type="GO" id="GO:0015030">
    <property type="term" value="C:Cajal body"/>
    <property type="evidence" value="ECO:0007669"/>
    <property type="project" value="TreeGrafter"/>
</dbReference>
<dbReference type="GO" id="GO:0003723">
    <property type="term" value="F:RNA binding"/>
    <property type="evidence" value="ECO:0007669"/>
    <property type="project" value="TreeGrafter"/>
</dbReference>
<evidence type="ECO:0000313" key="4">
    <source>
        <dbReference type="EMBL" id="GFY50680.1"/>
    </source>
</evidence>
<feature type="compositionally biased region" description="Polar residues" evidence="3">
    <location>
        <begin position="1"/>
        <end position="12"/>
    </location>
</feature>
<dbReference type="SUPFAM" id="SSF50978">
    <property type="entry name" value="WD40 repeat-like"/>
    <property type="match status" value="1"/>
</dbReference>
<evidence type="ECO:0000313" key="5">
    <source>
        <dbReference type="Proteomes" id="UP000886998"/>
    </source>
</evidence>
<evidence type="ECO:0000256" key="2">
    <source>
        <dbReference type="ARBA" id="ARBA00041558"/>
    </source>
</evidence>
<evidence type="ECO:0000256" key="1">
    <source>
        <dbReference type="ARBA" id="ARBA00038279"/>
    </source>
</evidence>
<reference evidence="4" key="1">
    <citation type="submission" date="2020-08" db="EMBL/GenBank/DDBJ databases">
        <title>Multicomponent nature underlies the extraordinary mechanical properties of spider dragline silk.</title>
        <authorList>
            <person name="Kono N."/>
            <person name="Nakamura H."/>
            <person name="Mori M."/>
            <person name="Yoshida Y."/>
            <person name="Ohtoshi R."/>
            <person name="Malay A.D."/>
            <person name="Moran D.A.P."/>
            <person name="Tomita M."/>
            <person name="Numata K."/>
            <person name="Arakawa K."/>
        </authorList>
    </citation>
    <scope>NUCLEOTIDE SEQUENCE</scope>
</reference>